<name>A0AC35GXN3_9BILA</name>
<dbReference type="WBParaSite" id="PS1159_v2.g9744.t1">
    <property type="protein sequence ID" value="PS1159_v2.g9744.t1"/>
    <property type="gene ID" value="PS1159_v2.g9744"/>
</dbReference>
<reference evidence="2" key="1">
    <citation type="submission" date="2022-11" db="UniProtKB">
        <authorList>
            <consortium name="WormBaseParasite"/>
        </authorList>
    </citation>
    <scope>IDENTIFICATION</scope>
</reference>
<evidence type="ECO:0000313" key="2">
    <source>
        <dbReference type="WBParaSite" id="PS1159_v2.g9744.t1"/>
    </source>
</evidence>
<accession>A0AC35GXN3</accession>
<organism evidence="1 2">
    <name type="scientific">Panagrolaimus sp. PS1159</name>
    <dbReference type="NCBI Taxonomy" id="55785"/>
    <lineage>
        <taxon>Eukaryota</taxon>
        <taxon>Metazoa</taxon>
        <taxon>Ecdysozoa</taxon>
        <taxon>Nematoda</taxon>
        <taxon>Chromadorea</taxon>
        <taxon>Rhabditida</taxon>
        <taxon>Tylenchina</taxon>
        <taxon>Panagrolaimomorpha</taxon>
        <taxon>Panagrolaimoidea</taxon>
        <taxon>Panagrolaimidae</taxon>
        <taxon>Panagrolaimus</taxon>
    </lineage>
</organism>
<dbReference type="Proteomes" id="UP000887580">
    <property type="component" value="Unplaced"/>
</dbReference>
<sequence>MWSTSSPPPSASFFTTDPLLSPYLFDSLSLHPRKDHNKNDTFCSTSSTGSRASHCENHNKNDTFCSTSSTGSHASHCESFEDSASTSSTLYSLKVFLGGLPRGTTKVQVLLNFQKYGVVNVEMQGQAGNYCFIIFKSESCCQKFMQRCVSSDGDRLFFPFSVDVFSSRKNMA</sequence>
<proteinExistence type="predicted"/>
<protein>
    <submittedName>
        <fullName evidence="2">RRM domain-containing protein</fullName>
    </submittedName>
</protein>
<evidence type="ECO:0000313" key="1">
    <source>
        <dbReference type="Proteomes" id="UP000887580"/>
    </source>
</evidence>